<dbReference type="Proteomes" id="UP000502677">
    <property type="component" value="Chromosome"/>
</dbReference>
<accession>A0A6G7XIC4</accession>
<reference evidence="1 2" key="1">
    <citation type="submission" date="2020-03" db="EMBL/GenBank/DDBJ databases">
        <title>Leucobacter sp. nov., isolated from beetles.</title>
        <authorList>
            <person name="Hyun D.-W."/>
            <person name="Bae J.-W."/>
        </authorList>
    </citation>
    <scope>NUCLEOTIDE SEQUENCE [LARGE SCALE GENOMIC DNA]</scope>
    <source>
        <strain evidence="1 2">HDW9C</strain>
    </source>
</reference>
<dbReference type="AlphaFoldDB" id="A0A6G7XIC4"/>
<evidence type="ECO:0000313" key="2">
    <source>
        <dbReference type="Proteomes" id="UP000502677"/>
    </source>
</evidence>
<proteinExistence type="predicted"/>
<name>A0A6G7XIC4_9MICO</name>
<gene>
    <name evidence="1" type="ORF">G7068_13670</name>
</gene>
<sequence length="163" mass="18054">MTMTPEQKRAQIDKLRELADSQFNLSIPDEAKRAITRAADALEATPDTPDENDRKMLAAQFREYLGQEIYWCSRDHSAWSHGTMGLDDFSLAADDDEIIDSLVGIALSRAAVPETAPKPSHKCGFCNYPFPVGEGDPDTCKYAKCTICGNEDDWIPVPERGEG</sequence>
<dbReference type="EMBL" id="CP049863">
    <property type="protein sequence ID" value="QIK64127.1"/>
    <property type="molecule type" value="Genomic_DNA"/>
</dbReference>
<evidence type="ECO:0000313" key="1">
    <source>
        <dbReference type="EMBL" id="QIK64127.1"/>
    </source>
</evidence>
<protein>
    <submittedName>
        <fullName evidence="1">Uncharacterized protein</fullName>
    </submittedName>
</protein>
<organism evidence="1 2">
    <name type="scientific">Leucobacter viscericola</name>
    <dbReference type="NCBI Taxonomy" id="2714935"/>
    <lineage>
        <taxon>Bacteria</taxon>
        <taxon>Bacillati</taxon>
        <taxon>Actinomycetota</taxon>
        <taxon>Actinomycetes</taxon>
        <taxon>Micrococcales</taxon>
        <taxon>Microbacteriaceae</taxon>
        <taxon>Leucobacter</taxon>
    </lineage>
</organism>
<dbReference type="KEGG" id="lvi:G7068_13670"/>
<keyword evidence="2" id="KW-1185">Reference proteome</keyword>
<dbReference type="RefSeq" id="WP_166292467.1">
    <property type="nucleotide sequence ID" value="NZ_CP049863.1"/>
</dbReference>